<keyword evidence="1" id="KW-1133">Transmembrane helix</keyword>
<sequence length="188" mass="21094">MVITIAIVSIIIVRSGMKTERDLSPYLWALVIIIIGGALIAYLLVNRDAKKNEISFSCSSEFSSSLDIHKSKMDLEGILLITSYHSGYFSLSVQGSLKAESGQYVVDRKLFFRYSRPLGHAAGVYAINPSGREKSPDDNAPDAIDYLFFDAYERADKLYMVKRIDSETVVIGDQFSPRYACVMNHFTR</sequence>
<gene>
    <name evidence="2" type="ORF">NCTC12998_01713</name>
</gene>
<proteinExistence type="predicted"/>
<keyword evidence="1" id="KW-0812">Transmembrane</keyword>
<accession>A0A485APN7</accession>
<keyword evidence="1" id="KW-0472">Membrane</keyword>
<dbReference type="AlphaFoldDB" id="A0A485APN7"/>
<evidence type="ECO:0000313" key="3">
    <source>
        <dbReference type="Proteomes" id="UP000345637"/>
    </source>
</evidence>
<reference evidence="2 3" key="1">
    <citation type="submission" date="2019-03" db="EMBL/GenBank/DDBJ databases">
        <authorList>
            <consortium name="Pathogen Informatics"/>
        </authorList>
    </citation>
    <scope>NUCLEOTIDE SEQUENCE [LARGE SCALE GENOMIC DNA]</scope>
    <source>
        <strain evidence="2 3">NCTC12998</strain>
    </source>
</reference>
<protein>
    <submittedName>
        <fullName evidence="2">Uncharacterized protein</fullName>
    </submittedName>
</protein>
<evidence type="ECO:0000256" key="1">
    <source>
        <dbReference type="SAM" id="Phobius"/>
    </source>
</evidence>
<dbReference type="EMBL" id="CAADJE010000020">
    <property type="protein sequence ID" value="VFS62116.1"/>
    <property type="molecule type" value="Genomic_DNA"/>
</dbReference>
<name>A0A485APN7_RAOPL</name>
<dbReference type="Proteomes" id="UP000345637">
    <property type="component" value="Unassembled WGS sequence"/>
</dbReference>
<evidence type="ECO:0000313" key="2">
    <source>
        <dbReference type="EMBL" id="VFS62116.1"/>
    </source>
</evidence>
<organism evidence="2 3">
    <name type="scientific">Raoultella planticola</name>
    <name type="common">Klebsiella planticola</name>
    <dbReference type="NCBI Taxonomy" id="575"/>
    <lineage>
        <taxon>Bacteria</taxon>
        <taxon>Pseudomonadati</taxon>
        <taxon>Pseudomonadota</taxon>
        <taxon>Gammaproteobacteria</taxon>
        <taxon>Enterobacterales</taxon>
        <taxon>Enterobacteriaceae</taxon>
        <taxon>Klebsiella/Raoultella group</taxon>
        <taxon>Raoultella</taxon>
    </lineage>
</organism>
<feature type="transmembrane region" description="Helical" evidence="1">
    <location>
        <begin position="26"/>
        <end position="45"/>
    </location>
</feature>